<feature type="non-terminal residue" evidence="1">
    <location>
        <position position="1"/>
    </location>
</feature>
<comment type="caution">
    <text evidence="1">The sequence shown here is derived from an EMBL/GenBank/DDBJ whole genome shotgun (WGS) entry which is preliminary data.</text>
</comment>
<protein>
    <submittedName>
        <fullName evidence="1">Uncharacterized protein</fullName>
    </submittedName>
</protein>
<evidence type="ECO:0000313" key="2">
    <source>
        <dbReference type="EMBL" id="GFU56366.1"/>
    </source>
</evidence>
<evidence type="ECO:0000313" key="1">
    <source>
        <dbReference type="EMBL" id="GFU43520.1"/>
    </source>
</evidence>
<name>A0A8X6QTU0_NEPPI</name>
<dbReference type="OrthoDB" id="6611281at2759"/>
<dbReference type="EMBL" id="BMAW01085558">
    <property type="protein sequence ID" value="GFU43520.1"/>
    <property type="molecule type" value="Genomic_DNA"/>
</dbReference>
<reference evidence="1" key="1">
    <citation type="submission" date="2020-08" db="EMBL/GenBank/DDBJ databases">
        <title>Multicomponent nature underlies the extraordinary mechanical properties of spider dragline silk.</title>
        <authorList>
            <person name="Kono N."/>
            <person name="Nakamura H."/>
            <person name="Mori M."/>
            <person name="Yoshida Y."/>
            <person name="Ohtoshi R."/>
            <person name="Malay A.D."/>
            <person name="Moran D.A.P."/>
            <person name="Tomita M."/>
            <person name="Numata K."/>
            <person name="Arakawa K."/>
        </authorList>
    </citation>
    <scope>NUCLEOTIDE SEQUENCE</scope>
</reference>
<dbReference type="AlphaFoldDB" id="A0A8X6QTU0"/>
<proteinExistence type="predicted"/>
<accession>A0A8X6QTU0</accession>
<sequence length="40" mass="4317">TLGVQPGRGRKSIKLEQVEEVSTDVTDRTIANMQGTSSAR</sequence>
<organism evidence="1 3">
    <name type="scientific">Nephila pilipes</name>
    <name type="common">Giant wood spider</name>
    <name type="synonym">Nephila maculata</name>
    <dbReference type="NCBI Taxonomy" id="299642"/>
    <lineage>
        <taxon>Eukaryota</taxon>
        <taxon>Metazoa</taxon>
        <taxon>Ecdysozoa</taxon>
        <taxon>Arthropoda</taxon>
        <taxon>Chelicerata</taxon>
        <taxon>Arachnida</taxon>
        <taxon>Araneae</taxon>
        <taxon>Araneomorphae</taxon>
        <taxon>Entelegynae</taxon>
        <taxon>Araneoidea</taxon>
        <taxon>Nephilidae</taxon>
        <taxon>Nephila</taxon>
    </lineage>
</organism>
<evidence type="ECO:0000313" key="3">
    <source>
        <dbReference type="Proteomes" id="UP000887013"/>
    </source>
</evidence>
<keyword evidence="3" id="KW-1185">Reference proteome</keyword>
<dbReference type="EMBL" id="BMAW01039569">
    <property type="protein sequence ID" value="GFU56366.1"/>
    <property type="molecule type" value="Genomic_DNA"/>
</dbReference>
<dbReference type="Proteomes" id="UP000887013">
    <property type="component" value="Unassembled WGS sequence"/>
</dbReference>
<gene>
    <name evidence="1" type="ORF">NPIL_291661</name>
    <name evidence="2" type="ORF">NPIL_594911</name>
</gene>